<dbReference type="GO" id="GO:0035869">
    <property type="term" value="C:ciliary transition zone"/>
    <property type="evidence" value="ECO:0007669"/>
    <property type="project" value="TreeGrafter"/>
</dbReference>
<feature type="region of interest" description="Disordered" evidence="1">
    <location>
        <begin position="238"/>
        <end position="274"/>
    </location>
</feature>
<reference evidence="3" key="1">
    <citation type="journal article" date="2010" name="Nature">
        <title>The Amphimedon queenslandica genome and the evolution of animal complexity.</title>
        <authorList>
            <person name="Srivastava M."/>
            <person name="Simakov O."/>
            <person name="Chapman J."/>
            <person name="Fahey B."/>
            <person name="Gauthier M.E."/>
            <person name="Mitros T."/>
            <person name="Richards G.S."/>
            <person name="Conaco C."/>
            <person name="Dacre M."/>
            <person name="Hellsten U."/>
            <person name="Larroux C."/>
            <person name="Putnam N.H."/>
            <person name="Stanke M."/>
            <person name="Adamska M."/>
            <person name="Darling A."/>
            <person name="Degnan S.M."/>
            <person name="Oakley T.H."/>
            <person name="Plachetzki D.C."/>
            <person name="Zhai Y."/>
            <person name="Adamski M."/>
            <person name="Calcino A."/>
            <person name="Cummins S.F."/>
            <person name="Goodstein D.M."/>
            <person name="Harris C."/>
            <person name="Jackson D.J."/>
            <person name="Leys S.P."/>
            <person name="Shu S."/>
            <person name="Woodcroft B.J."/>
            <person name="Vervoort M."/>
            <person name="Kosik K.S."/>
            <person name="Manning G."/>
            <person name="Degnan B.M."/>
            <person name="Rokhsar D.S."/>
        </authorList>
    </citation>
    <scope>NUCLEOTIDE SEQUENCE [LARGE SCALE GENOMIC DNA]</scope>
</reference>
<evidence type="ECO:0000256" key="1">
    <source>
        <dbReference type="SAM" id="MobiDB-lite"/>
    </source>
</evidence>
<dbReference type="AlphaFoldDB" id="A0A1X7VDQ1"/>
<dbReference type="EnsemblMetazoa" id="XM_003384549.2">
    <property type="protein sequence ID" value="XP_003384597.1"/>
    <property type="gene ID" value="LOC100634639"/>
</dbReference>
<protein>
    <recommendedName>
        <fullName evidence="4">BAR domain-containing protein</fullName>
    </recommendedName>
</protein>
<dbReference type="Gene3D" id="1.20.1270.60">
    <property type="entry name" value="Arfaptin homology (AH) domain/BAR domain"/>
    <property type="match status" value="1"/>
</dbReference>
<dbReference type="STRING" id="400682.A0A1X7VDQ1"/>
<dbReference type="EnsemblMetazoa" id="Aqu2.1.38420_001">
    <property type="protein sequence ID" value="Aqu2.1.38420_001"/>
    <property type="gene ID" value="Aqu2.1.38420"/>
</dbReference>
<evidence type="ECO:0000313" key="3">
    <source>
        <dbReference type="Proteomes" id="UP000007879"/>
    </source>
</evidence>
<dbReference type="InterPro" id="IPR009602">
    <property type="entry name" value="CBAR/FAM92"/>
</dbReference>
<evidence type="ECO:0000313" key="2">
    <source>
        <dbReference type="EnsemblMetazoa" id="Aqu2.1.38420_001"/>
    </source>
</evidence>
<dbReference type="GO" id="GO:0036064">
    <property type="term" value="C:ciliary basal body"/>
    <property type="evidence" value="ECO:0007669"/>
    <property type="project" value="TreeGrafter"/>
</dbReference>
<dbReference type="SUPFAM" id="SSF103657">
    <property type="entry name" value="BAR/IMD domain-like"/>
    <property type="match status" value="1"/>
</dbReference>
<dbReference type="OrthoDB" id="60621at2759"/>
<evidence type="ECO:0008006" key="4">
    <source>
        <dbReference type="Google" id="ProtNLM"/>
    </source>
</evidence>
<dbReference type="InParanoid" id="A0A1X7VDQ1"/>
<dbReference type="InterPro" id="IPR027267">
    <property type="entry name" value="AH/BAR_dom_sf"/>
</dbReference>
<dbReference type="Proteomes" id="UP000007879">
    <property type="component" value="Unassembled WGS sequence"/>
</dbReference>
<dbReference type="OMA" id="RPINATN"/>
<sequence>MANAEELKLELLAEEKYHEERIGHVERNFAAISVSMSGIARKTALMRDKGDKLTQTLKTMAVGETGQLKASLENVSECVGALEDYRQTELDRLEAKVVKPFLEYDNVCRKAKEELKACNADREKVINQQRMLDRTRIREPTNTRKLTQLETNLQKAKFKRNQSTKTLEEHMSGFEKRRVRDLKDILQEYIHTEMLFHAKALELLTLSYQHIDHINEDEALEAYLNNLQVRRRRGLLEEPYPTSETPTHGTPPLHRHTPPHHQRTTSEPSLSTKS</sequence>
<dbReference type="Pfam" id="PF06730">
    <property type="entry name" value="FAM92"/>
    <property type="match status" value="1"/>
</dbReference>
<dbReference type="eggNOG" id="ENOG502QQ0N">
    <property type="taxonomic scope" value="Eukaryota"/>
</dbReference>
<name>A0A1X7VDQ1_AMPQE</name>
<proteinExistence type="predicted"/>
<reference evidence="2" key="2">
    <citation type="submission" date="2017-05" db="UniProtKB">
        <authorList>
            <consortium name="EnsemblMetazoa"/>
        </authorList>
    </citation>
    <scope>IDENTIFICATION</scope>
</reference>
<organism evidence="2">
    <name type="scientific">Amphimedon queenslandica</name>
    <name type="common">Sponge</name>
    <dbReference type="NCBI Taxonomy" id="400682"/>
    <lineage>
        <taxon>Eukaryota</taxon>
        <taxon>Metazoa</taxon>
        <taxon>Porifera</taxon>
        <taxon>Demospongiae</taxon>
        <taxon>Heteroscleromorpha</taxon>
        <taxon>Haplosclerida</taxon>
        <taxon>Niphatidae</taxon>
        <taxon>Amphimedon</taxon>
    </lineage>
</organism>
<dbReference type="PANTHER" id="PTHR21223:SF2">
    <property type="entry name" value="CBY1-INTERACTING BAR DOMAIN-CONTAINING PROTEIN HOMOLOG"/>
    <property type="match status" value="1"/>
</dbReference>
<feature type="compositionally biased region" description="Basic residues" evidence="1">
    <location>
        <begin position="253"/>
        <end position="263"/>
    </location>
</feature>
<dbReference type="PANTHER" id="PTHR21223">
    <property type="entry name" value="CBY1-INTERACTING BAR DOMAIN-CONTAINING PROTEIN HOMOLOG"/>
    <property type="match status" value="1"/>
</dbReference>
<dbReference type="GO" id="GO:0060271">
    <property type="term" value="P:cilium assembly"/>
    <property type="evidence" value="ECO:0007669"/>
    <property type="project" value="TreeGrafter"/>
</dbReference>
<keyword evidence="3" id="KW-1185">Reference proteome</keyword>
<dbReference type="KEGG" id="aqu:100634639"/>
<accession>A0A1X7VDQ1</accession>
<gene>
    <name evidence="2" type="primary">100634639</name>
</gene>